<reference evidence="1" key="1">
    <citation type="submission" date="2020-10" db="EMBL/GenBank/DDBJ databases">
        <authorList>
            <person name="Han B."/>
            <person name="Lu T."/>
            <person name="Zhao Q."/>
            <person name="Huang X."/>
            <person name="Zhao Y."/>
        </authorList>
    </citation>
    <scope>NUCLEOTIDE SEQUENCE</scope>
</reference>
<gene>
    <name evidence="1" type="ORF">NCGR_LOCUS26781</name>
</gene>
<dbReference type="AlphaFoldDB" id="A0A811P4I6"/>
<accession>A0A811P4I6</accession>
<dbReference type="EMBL" id="CAJGYO010000006">
    <property type="protein sequence ID" value="CAD6240037.1"/>
    <property type="molecule type" value="Genomic_DNA"/>
</dbReference>
<evidence type="ECO:0000313" key="2">
    <source>
        <dbReference type="Proteomes" id="UP000604825"/>
    </source>
</evidence>
<name>A0A811P4I6_9POAL</name>
<organism evidence="1 2">
    <name type="scientific">Miscanthus lutarioriparius</name>
    <dbReference type="NCBI Taxonomy" id="422564"/>
    <lineage>
        <taxon>Eukaryota</taxon>
        <taxon>Viridiplantae</taxon>
        <taxon>Streptophyta</taxon>
        <taxon>Embryophyta</taxon>
        <taxon>Tracheophyta</taxon>
        <taxon>Spermatophyta</taxon>
        <taxon>Magnoliopsida</taxon>
        <taxon>Liliopsida</taxon>
        <taxon>Poales</taxon>
        <taxon>Poaceae</taxon>
        <taxon>PACMAD clade</taxon>
        <taxon>Panicoideae</taxon>
        <taxon>Andropogonodae</taxon>
        <taxon>Andropogoneae</taxon>
        <taxon>Saccharinae</taxon>
        <taxon>Miscanthus</taxon>
    </lineage>
</organism>
<evidence type="ECO:0000313" key="1">
    <source>
        <dbReference type="EMBL" id="CAD6240037.1"/>
    </source>
</evidence>
<comment type="caution">
    <text evidence="1">The sequence shown here is derived from an EMBL/GenBank/DDBJ whole genome shotgun (WGS) entry which is preliminary data.</text>
</comment>
<sequence length="82" mass="9352">MAIPPVAKRVGDHIFRYFPHSAVLLVDNKKLEEAVKGKSRDPVVQVHYAIAEHFSFELVWHQGCVVQTQEGPKSLETFHEDL</sequence>
<proteinExistence type="predicted"/>
<keyword evidence="2" id="KW-1185">Reference proteome</keyword>
<protein>
    <submittedName>
        <fullName evidence="1">Uncharacterized protein</fullName>
    </submittedName>
</protein>
<dbReference type="Proteomes" id="UP000604825">
    <property type="component" value="Unassembled WGS sequence"/>
</dbReference>
<dbReference type="OrthoDB" id="741944at2759"/>